<dbReference type="Proteomes" id="UP000785679">
    <property type="component" value="Unassembled WGS sequence"/>
</dbReference>
<accession>A0A8J8NBC4</accession>
<proteinExistence type="predicted"/>
<organism evidence="1 2">
    <name type="scientific">Halteria grandinella</name>
    <dbReference type="NCBI Taxonomy" id="5974"/>
    <lineage>
        <taxon>Eukaryota</taxon>
        <taxon>Sar</taxon>
        <taxon>Alveolata</taxon>
        <taxon>Ciliophora</taxon>
        <taxon>Intramacronucleata</taxon>
        <taxon>Spirotrichea</taxon>
        <taxon>Stichotrichia</taxon>
        <taxon>Sporadotrichida</taxon>
        <taxon>Halteriidae</taxon>
        <taxon>Halteria</taxon>
    </lineage>
</organism>
<comment type="caution">
    <text evidence="1">The sequence shown here is derived from an EMBL/GenBank/DDBJ whole genome shotgun (WGS) entry which is preliminary data.</text>
</comment>
<reference evidence="1" key="1">
    <citation type="submission" date="2019-06" db="EMBL/GenBank/DDBJ databases">
        <authorList>
            <person name="Zheng W."/>
        </authorList>
    </citation>
    <scope>NUCLEOTIDE SEQUENCE</scope>
    <source>
        <strain evidence="1">QDHG01</strain>
    </source>
</reference>
<name>A0A8J8NBC4_HALGN</name>
<dbReference type="AlphaFoldDB" id="A0A8J8NBC4"/>
<sequence>MILNQTRQPIYTRQNQCVFSEVQSAKAFYLGILLEVKQFAILVILILKTTSTNIQYKLTLDRKNFSFSRPKYQMNICKIIFLLTTSS</sequence>
<protein>
    <submittedName>
        <fullName evidence="1">Uncharacterized protein</fullName>
    </submittedName>
</protein>
<evidence type="ECO:0000313" key="2">
    <source>
        <dbReference type="Proteomes" id="UP000785679"/>
    </source>
</evidence>
<dbReference type="EMBL" id="RRYP01029758">
    <property type="protein sequence ID" value="TNV71535.1"/>
    <property type="molecule type" value="Genomic_DNA"/>
</dbReference>
<evidence type="ECO:0000313" key="1">
    <source>
        <dbReference type="EMBL" id="TNV71535.1"/>
    </source>
</evidence>
<gene>
    <name evidence="1" type="ORF">FGO68_gene3975</name>
</gene>
<keyword evidence="2" id="KW-1185">Reference proteome</keyword>